<dbReference type="Proteomes" id="UP000011134">
    <property type="component" value="Unassembled WGS sequence"/>
</dbReference>
<dbReference type="PATRIC" id="fig|1056511.3.peg.4858"/>
<evidence type="ECO:0000313" key="2">
    <source>
        <dbReference type="Proteomes" id="UP000011134"/>
    </source>
</evidence>
<keyword evidence="2" id="KW-1185">Reference proteome</keyword>
<evidence type="ECO:0000313" key="1">
    <source>
        <dbReference type="EMBL" id="ELR63164.1"/>
    </source>
</evidence>
<organism evidence="1 2">
    <name type="scientific">Photobacterium marinum</name>
    <dbReference type="NCBI Taxonomy" id="1056511"/>
    <lineage>
        <taxon>Bacteria</taxon>
        <taxon>Pseudomonadati</taxon>
        <taxon>Pseudomonadota</taxon>
        <taxon>Gammaproteobacteria</taxon>
        <taxon>Vibrionales</taxon>
        <taxon>Vibrionaceae</taxon>
        <taxon>Photobacterium</taxon>
    </lineage>
</organism>
<dbReference type="EMBL" id="AMZO01000052">
    <property type="protein sequence ID" value="ELR63164.1"/>
    <property type="molecule type" value="Genomic_DNA"/>
</dbReference>
<comment type="caution">
    <text evidence="1">The sequence shown here is derived from an EMBL/GenBank/DDBJ whole genome shotgun (WGS) entry which is preliminary data.</text>
</comment>
<sequence>MAFCKRLNAIRTHVDTRFQAVQQLSRIRKGLKLIATELTNHFQHFLQDRHAVNRLTISGYDMTASSVIHTEDITQCCLSTDTSQFTQQLVLQLTRQILRVIGKGCFRLTGCRELLCHQAEKRTQVGVQNRLDIVTEHEVPVTRSYLDIGTLTTNSKVKCQLLICLAELVCPAHGAGIHAVITTAKPLVILLVQRCLGVMLQATTTALMLRVQINQAGVIHAAALIQTGHILHKLLRTGQCPLLILSCQPILTFSGAGNALQYTGDT</sequence>
<name>L8J6C6_9GAMM</name>
<gene>
    <name evidence="1" type="ORF">C942_04045</name>
</gene>
<accession>L8J6C6</accession>
<dbReference type="AlphaFoldDB" id="L8J6C6"/>
<proteinExistence type="predicted"/>
<reference evidence="1 2" key="1">
    <citation type="submission" date="2012-12" db="EMBL/GenBank/DDBJ databases">
        <title>Genome Assembly of Photobacterium sp. AK15.</title>
        <authorList>
            <person name="Khatri I."/>
            <person name="Vaidya B."/>
            <person name="Srinivas T.N.R."/>
            <person name="Subramanian S."/>
            <person name="Pinnaka A."/>
        </authorList>
    </citation>
    <scope>NUCLEOTIDE SEQUENCE [LARGE SCALE GENOMIC DNA]</scope>
    <source>
        <strain evidence="1 2">AK15</strain>
    </source>
</reference>
<protein>
    <submittedName>
        <fullName evidence="1">Uncharacterized protein</fullName>
    </submittedName>
</protein>